<keyword evidence="1" id="KW-0732">Signal</keyword>
<proteinExistence type="predicted"/>
<dbReference type="SUPFAM" id="SSF56935">
    <property type="entry name" value="Porins"/>
    <property type="match status" value="1"/>
</dbReference>
<feature type="signal peptide" evidence="1">
    <location>
        <begin position="1"/>
        <end position="19"/>
    </location>
</feature>
<sequence>MIKKSLAILSISAAFYAQAQDASVLKNSVDVYSNSGLNGSSKYNAMAGAMGALGADASVLNSNPAGIGVAIASDLSGTLSINNSKISTGLFGNAVENTANKADVGQVGGIVVFETRSTSPWKFVNLGVNFSTKSLDEYAETAGNSNVAFTLDDGDRISLNAHAYDRIGDLTKMSLGLGGNYNNRFYVGAGLNLHGSNFQQYDYASMKFASDGGSETFYKQYTPYLEDATGFSATVGVIGKVNNQFRLGAAVETPTWWNIDRTYTFYGYDSADDGEYSENISFASPMKATLSAAFVPSKNLAVNVDYSLGITKPKFGKMGSAAQTEMDNFLDANYKNVSEVKVGAEYRIQQFRLRGGYGLTTGPYSDMIAMASIDNLGQVNTNSSYGNLYSGKKEMFGLGLGYDFKTFYVDAAYNNIWTNYHMPFLQGFSTAGTEYYSNSAFFANEAAVVSETKNSQNNVTLTLGWKF</sequence>
<gene>
    <name evidence="2" type="ORF">SAMEA4412677_00801</name>
</gene>
<keyword evidence="3" id="KW-1185">Reference proteome</keyword>
<evidence type="ECO:0000313" key="3">
    <source>
        <dbReference type="Proteomes" id="UP000215196"/>
    </source>
</evidence>
<dbReference type="AlphaFoldDB" id="A0A239X3J1"/>
<protein>
    <recommendedName>
        <fullName evidence="4">Hemin receptor</fullName>
    </recommendedName>
</protein>
<reference evidence="2 3" key="1">
    <citation type="submission" date="2017-06" db="EMBL/GenBank/DDBJ databases">
        <authorList>
            <consortium name="Pathogen Informatics"/>
        </authorList>
    </citation>
    <scope>NUCLEOTIDE SEQUENCE [LARGE SCALE GENOMIC DNA]</scope>
    <source>
        <strain evidence="2 3">NCTC13490</strain>
    </source>
</reference>
<name>A0A239X3J1_9FLAO</name>
<evidence type="ECO:0008006" key="4">
    <source>
        <dbReference type="Google" id="ProtNLM"/>
    </source>
</evidence>
<evidence type="ECO:0000313" key="2">
    <source>
        <dbReference type="EMBL" id="SNV40628.1"/>
    </source>
</evidence>
<dbReference type="Gene3D" id="2.40.160.60">
    <property type="entry name" value="Outer membrane protein transport protein (OMPP1/FadL/TodX)"/>
    <property type="match status" value="1"/>
</dbReference>
<dbReference type="EMBL" id="LT906465">
    <property type="protein sequence ID" value="SNV40628.1"/>
    <property type="molecule type" value="Genomic_DNA"/>
</dbReference>
<dbReference type="Proteomes" id="UP000215196">
    <property type="component" value="Chromosome 1"/>
</dbReference>
<organism evidence="2 3">
    <name type="scientific">Chryseobacterium taklimakanense</name>
    <dbReference type="NCBI Taxonomy" id="536441"/>
    <lineage>
        <taxon>Bacteria</taxon>
        <taxon>Pseudomonadati</taxon>
        <taxon>Bacteroidota</taxon>
        <taxon>Flavobacteriia</taxon>
        <taxon>Flavobacteriales</taxon>
        <taxon>Weeksellaceae</taxon>
        <taxon>Chryseobacterium group</taxon>
        <taxon>Chryseobacterium</taxon>
    </lineage>
</organism>
<accession>A0A239X3J1</accession>
<feature type="chain" id="PRO_5012308886" description="Hemin receptor" evidence="1">
    <location>
        <begin position="20"/>
        <end position="467"/>
    </location>
</feature>
<dbReference type="RefSeq" id="WP_095070592.1">
    <property type="nucleotide sequence ID" value="NZ_LT906465.1"/>
</dbReference>
<dbReference type="KEGG" id="ctak:4412677_00801"/>
<evidence type="ECO:0000256" key="1">
    <source>
        <dbReference type="SAM" id="SignalP"/>
    </source>
</evidence>